<dbReference type="AlphaFoldDB" id="A0A0G2F5A1"/>
<comment type="caution">
    <text evidence="1">The sequence shown here is derived from an EMBL/GenBank/DDBJ whole genome shotgun (WGS) entry which is preliminary data.</text>
</comment>
<dbReference type="EMBL" id="LCUC01000573">
    <property type="protein sequence ID" value="KKY29937.1"/>
    <property type="molecule type" value="Genomic_DNA"/>
</dbReference>
<dbReference type="OrthoDB" id="5227331at2759"/>
<reference evidence="1 2" key="1">
    <citation type="submission" date="2015-05" db="EMBL/GenBank/DDBJ databases">
        <title>Distinctive expansion of gene families associated with plant cell wall degradation and secondary metabolism in the genomes of grapevine trunk pathogens.</title>
        <authorList>
            <person name="Lawrence D.P."/>
            <person name="Travadon R."/>
            <person name="Rolshausen P.E."/>
            <person name="Baumgartner K."/>
        </authorList>
    </citation>
    <scope>NUCLEOTIDE SEQUENCE [LARGE SCALE GENOMIC DNA]</scope>
    <source>
        <strain evidence="1">DA912</strain>
    </source>
</reference>
<evidence type="ECO:0000313" key="1">
    <source>
        <dbReference type="EMBL" id="KKY29937.1"/>
    </source>
</evidence>
<dbReference type="Proteomes" id="UP000034680">
    <property type="component" value="Unassembled WGS sequence"/>
</dbReference>
<proteinExistence type="predicted"/>
<sequence>MLCLRGTPPRRFDRPPLDGYDYELRRLKTDGASSSQQGKAKGYRAKELYLAATMKPMQLQNMLQVAYRFLDPERALRSKGKKATIPVEFHVQAQGRPRPPHADLSQFTLGRVDLHPAVILRALPADVFQVLEPKADLQSGDAVWVVATKYLRMEPFILPNTPDSIARKVETIVNEKKERLKGLVDAKGLIPKQR</sequence>
<organism evidence="1 2">
    <name type="scientific">Diaporthe ampelina</name>
    <dbReference type="NCBI Taxonomy" id="1214573"/>
    <lineage>
        <taxon>Eukaryota</taxon>
        <taxon>Fungi</taxon>
        <taxon>Dikarya</taxon>
        <taxon>Ascomycota</taxon>
        <taxon>Pezizomycotina</taxon>
        <taxon>Sordariomycetes</taxon>
        <taxon>Sordariomycetidae</taxon>
        <taxon>Diaporthales</taxon>
        <taxon>Diaporthaceae</taxon>
        <taxon>Diaporthe</taxon>
    </lineage>
</organism>
<keyword evidence="2" id="KW-1185">Reference proteome</keyword>
<evidence type="ECO:0000313" key="2">
    <source>
        <dbReference type="Proteomes" id="UP000034680"/>
    </source>
</evidence>
<reference evidence="1 2" key="2">
    <citation type="submission" date="2015-05" db="EMBL/GenBank/DDBJ databases">
        <authorList>
            <person name="Morales-Cruz A."/>
            <person name="Amrine K.C."/>
            <person name="Cantu D."/>
        </authorList>
    </citation>
    <scope>NUCLEOTIDE SEQUENCE [LARGE SCALE GENOMIC DNA]</scope>
    <source>
        <strain evidence="1">DA912</strain>
    </source>
</reference>
<protein>
    <submittedName>
        <fullName evidence="1">Uncharacterized protein</fullName>
    </submittedName>
</protein>
<name>A0A0G2F5A1_9PEZI</name>
<accession>A0A0G2F5A1</accession>
<gene>
    <name evidence="1" type="ORF">UCDDA912_g10113</name>
</gene>